<feature type="compositionally biased region" description="Polar residues" evidence="15">
    <location>
        <begin position="750"/>
        <end position="760"/>
    </location>
</feature>
<keyword evidence="10" id="KW-0238">DNA-binding</keyword>
<keyword evidence="18" id="KW-1185">Reference proteome</keyword>
<dbReference type="PANTHER" id="PTHR13561:SF20">
    <property type="entry name" value="DNA TOPOISOMERASE 2-BINDING PROTEIN 1"/>
    <property type="match status" value="1"/>
</dbReference>
<feature type="region of interest" description="Disordered" evidence="15">
    <location>
        <begin position="683"/>
        <end position="773"/>
    </location>
</feature>
<evidence type="ECO:0000256" key="2">
    <source>
        <dbReference type="ARBA" id="ARBA00004286"/>
    </source>
</evidence>
<evidence type="ECO:0000256" key="11">
    <source>
        <dbReference type="ARBA" id="ARBA00023204"/>
    </source>
</evidence>
<evidence type="ECO:0000256" key="7">
    <source>
        <dbReference type="ARBA" id="ARBA00022553"/>
    </source>
</evidence>
<evidence type="ECO:0000256" key="1">
    <source>
        <dbReference type="ARBA" id="ARBA00004123"/>
    </source>
</evidence>
<feature type="domain" description="BRCT" evidence="16">
    <location>
        <begin position="596"/>
        <end position="693"/>
    </location>
</feature>
<comment type="similarity">
    <text evidence="14">Belongs to the TOPBP1 family.</text>
</comment>
<dbReference type="GO" id="GO:0033314">
    <property type="term" value="P:mitotic DNA replication checkpoint signaling"/>
    <property type="evidence" value="ECO:0000318"/>
    <property type="project" value="GO_Central"/>
</dbReference>
<dbReference type="Proteomes" id="UP000000305">
    <property type="component" value="Unassembled WGS sequence"/>
</dbReference>
<dbReference type="CDD" id="cd17718">
    <property type="entry name" value="BRCT_TopBP1_rpt3"/>
    <property type="match status" value="1"/>
</dbReference>
<gene>
    <name evidence="17" type="ORF">DAPPUDRAFT_301523</name>
</gene>
<dbReference type="PANTHER" id="PTHR13561">
    <property type="entry name" value="DNA REPLICATION REGULATOR DPB11-RELATED"/>
    <property type="match status" value="1"/>
</dbReference>
<dbReference type="InParanoid" id="E9HJ57"/>
<feature type="region of interest" description="Disordered" evidence="15">
    <location>
        <begin position="997"/>
        <end position="1049"/>
    </location>
</feature>
<dbReference type="Pfam" id="PF12738">
    <property type="entry name" value="PTCB-BRCT"/>
    <property type="match status" value="2"/>
</dbReference>
<dbReference type="PROSITE" id="PS50172">
    <property type="entry name" value="BRCT"/>
    <property type="match status" value="7"/>
</dbReference>
<dbReference type="GO" id="GO:0005813">
    <property type="term" value="C:centrosome"/>
    <property type="evidence" value="ECO:0007669"/>
    <property type="project" value="UniProtKB-SubCell"/>
</dbReference>
<feature type="domain" description="BRCT" evidence="16">
    <location>
        <begin position="1138"/>
        <end position="1222"/>
    </location>
</feature>
<dbReference type="EMBL" id="GL732660">
    <property type="protein sequence ID" value="EFX68227.1"/>
    <property type="molecule type" value="Genomic_DNA"/>
</dbReference>
<dbReference type="CDD" id="cd17727">
    <property type="entry name" value="BRCT_TopBP1_rpt6"/>
    <property type="match status" value="1"/>
</dbReference>
<organism evidence="17 18">
    <name type="scientific">Daphnia pulex</name>
    <name type="common">Water flea</name>
    <dbReference type="NCBI Taxonomy" id="6669"/>
    <lineage>
        <taxon>Eukaryota</taxon>
        <taxon>Metazoa</taxon>
        <taxon>Ecdysozoa</taxon>
        <taxon>Arthropoda</taxon>
        <taxon>Crustacea</taxon>
        <taxon>Branchiopoda</taxon>
        <taxon>Diplostraca</taxon>
        <taxon>Cladocera</taxon>
        <taxon>Anomopoda</taxon>
        <taxon>Daphniidae</taxon>
        <taxon>Daphnia</taxon>
    </lineage>
</organism>
<reference evidence="17 18" key="1">
    <citation type="journal article" date="2011" name="Science">
        <title>The ecoresponsive genome of Daphnia pulex.</title>
        <authorList>
            <person name="Colbourne J.K."/>
            <person name="Pfrender M.E."/>
            <person name="Gilbert D."/>
            <person name="Thomas W.K."/>
            <person name="Tucker A."/>
            <person name="Oakley T.H."/>
            <person name="Tokishita S."/>
            <person name="Aerts A."/>
            <person name="Arnold G.J."/>
            <person name="Basu M.K."/>
            <person name="Bauer D.J."/>
            <person name="Caceres C.E."/>
            <person name="Carmel L."/>
            <person name="Casola C."/>
            <person name="Choi J.H."/>
            <person name="Detter J.C."/>
            <person name="Dong Q."/>
            <person name="Dusheyko S."/>
            <person name="Eads B.D."/>
            <person name="Frohlich T."/>
            <person name="Geiler-Samerotte K.A."/>
            <person name="Gerlach D."/>
            <person name="Hatcher P."/>
            <person name="Jogdeo S."/>
            <person name="Krijgsveld J."/>
            <person name="Kriventseva E.V."/>
            <person name="Kultz D."/>
            <person name="Laforsch C."/>
            <person name="Lindquist E."/>
            <person name="Lopez J."/>
            <person name="Manak J.R."/>
            <person name="Muller J."/>
            <person name="Pangilinan J."/>
            <person name="Patwardhan R.P."/>
            <person name="Pitluck S."/>
            <person name="Pritham E.J."/>
            <person name="Rechtsteiner A."/>
            <person name="Rho M."/>
            <person name="Rogozin I.B."/>
            <person name="Sakarya O."/>
            <person name="Salamov A."/>
            <person name="Schaack S."/>
            <person name="Shapiro H."/>
            <person name="Shiga Y."/>
            <person name="Skalitzky C."/>
            <person name="Smith Z."/>
            <person name="Souvorov A."/>
            <person name="Sung W."/>
            <person name="Tang Z."/>
            <person name="Tsuchiya D."/>
            <person name="Tu H."/>
            <person name="Vos H."/>
            <person name="Wang M."/>
            <person name="Wolf Y.I."/>
            <person name="Yamagata H."/>
            <person name="Yamada T."/>
            <person name="Ye Y."/>
            <person name="Shaw J.R."/>
            <person name="Andrews J."/>
            <person name="Crease T.J."/>
            <person name="Tang H."/>
            <person name="Lucas S.M."/>
            <person name="Robertson H.M."/>
            <person name="Bork P."/>
            <person name="Koonin E.V."/>
            <person name="Zdobnov E.M."/>
            <person name="Grigoriev I.V."/>
            <person name="Lynch M."/>
            <person name="Boore J.L."/>
        </authorList>
    </citation>
    <scope>NUCLEOTIDE SEQUENCE [LARGE SCALE GENOMIC DNA]</scope>
</reference>
<keyword evidence="13" id="KW-0539">Nucleus</keyword>
<dbReference type="GO" id="GO:0007095">
    <property type="term" value="P:mitotic G2 DNA damage checkpoint signaling"/>
    <property type="evidence" value="ECO:0000318"/>
    <property type="project" value="GO_Central"/>
</dbReference>
<feature type="domain" description="BRCT" evidence="16">
    <location>
        <begin position="110"/>
        <end position="178"/>
    </location>
</feature>
<dbReference type="GO" id="GO:0005634">
    <property type="term" value="C:nucleus"/>
    <property type="evidence" value="ECO:0007669"/>
    <property type="project" value="UniProtKB-SubCell"/>
</dbReference>
<keyword evidence="11" id="KW-0234">DNA repair</keyword>
<dbReference type="SMART" id="SM00292">
    <property type="entry name" value="BRCT"/>
    <property type="match status" value="7"/>
</dbReference>
<dbReference type="KEGG" id="dpx:DAPPUDRAFT_301523"/>
<evidence type="ECO:0000256" key="6">
    <source>
        <dbReference type="ARBA" id="ARBA00022490"/>
    </source>
</evidence>
<dbReference type="Pfam" id="PF00533">
    <property type="entry name" value="BRCT"/>
    <property type="match status" value="4"/>
</dbReference>
<evidence type="ECO:0000256" key="9">
    <source>
        <dbReference type="ARBA" id="ARBA00022763"/>
    </source>
</evidence>
<evidence type="ECO:0000313" key="17">
    <source>
        <dbReference type="EMBL" id="EFX68227.1"/>
    </source>
</evidence>
<dbReference type="InterPro" id="IPR049396">
    <property type="entry name" value="ECT2_BRCT0"/>
</dbReference>
<dbReference type="FunCoup" id="E9HJ57">
    <property type="interactions" value="1717"/>
</dbReference>
<dbReference type="GO" id="GO:0005694">
    <property type="term" value="C:chromosome"/>
    <property type="evidence" value="ECO:0007669"/>
    <property type="project" value="UniProtKB-SubCell"/>
</dbReference>
<dbReference type="GO" id="GO:0006270">
    <property type="term" value="P:DNA replication initiation"/>
    <property type="evidence" value="ECO:0000318"/>
    <property type="project" value="GO_Central"/>
</dbReference>
<proteinExistence type="inferred from homology"/>
<comment type="subcellular location">
    <subcellularLocation>
        <location evidence="2">Chromosome</location>
    </subcellularLocation>
    <subcellularLocation>
        <location evidence="3">Cytoplasm</location>
        <location evidence="3">Cytoskeleton</location>
        <location evidence="3">Microtubule organizing center</location>
        <location evidence="3">Centrosome</location>
    </subcellularLocation>
    <subcellularLocation>
        <location evidence="4">Cytoplasm</location>
        <location evidence="4">Cytoskeleton</location>
        <location evidence="4">Spindle pole</location>
    </subcellularLocation>
    <subcellularLocation>
        <location evidence="1">Nucleus</location>
    </subcellularLocation>
</comment>
<dbReference type="FunFam" id="3.40.50.10190:FF:000020">
    <property type="entry name" value="DNA topoisomerase II binding protein 1"/>
    <property type="match status" value="1"/>
</dbReference>
<dbReference type="OrthoDB" id="251770at2759"/>
<keyword evidence="5" id="KW-0158">Chromosome</keyword>
<dbReference type="OMA" id="ACTHLLC"/>
<evidence type="ECO:0000256" key="5">
    <source>
        <dbReference type="ARBA" id="ARBA00022454"/>
    </source>
</evidence>
<dbReference type="Pfam" id="PF21243">
    <property type="entry name" value="ECT2_BRCT0"/>
    <property type="match status" value="1"/>
</dbReference>
<accession>E9HJ57</accession>
<evidence type="ECO:0000256" key="8">
    <source>
        <dbReference type="ARBA" id="ARBA00022737"/>
    </source>
</evidence>
<evidence type="ECO:0000256" key="4">
    <source>
        <dbReference type="ARBA" id="ARBA00004647"/>
    </source>
</evidence>
<feature type="compositionally biased region" description="Basic and acidic residues" evidence="15">
    <location>
        <begin position="1032"/>
        <end position="1042"/>
    </location>
</feature>
<dbReference type="Pfam" id="PF16589">
    <property type="entry name" value="BRCT_2"/>
    <property type="match status" value="1"/>
</dbReference>
<evidence type="ECO:0000256" key="13">
    <source>
        <dbReference type="ARBA" id="ARBA00023242"/>
    </source>
</evidence>
<feature type="domain" description="BRCT" evidence="16">
    <location>
        <begin position="896"/>
        <end position="986"/>
    </location>
</feature>
<dbReference type="FunFam" id="3.40.50.10190:FF:000022">
    <property type="entry name" value="DNA topoisomerase II binding protein 1"/>
    <property type="match status" value="1"/>
</dbReference>
<dbReference type="GO" id="GO:0003677">
    <property type="term" value="F:DNA binding"/>
    <property type="evidence" value="ECO:0007669"/>
    <property type="project" value="UniProtKB-KW"/>
</dbReference>
<evidence type="ECO:0000313" key="18">
    <source>
        <dbReference type="Proteomes" id="UP000000305"/>
    </source>
</evidence>
<feature type="domain" description="BRCT" evidence="16">
    <location>
        <begin position="200"/>
        <end position="289"/>
    </location>
</feature>
<dbReference type="Gene3D" id="3.40.50.10190">
    <property type="entry name" value="BRCT domain"/>
    <property type="match status" value="9"/>
</dbReference>
<evidence type="ECO:0000256" key="10">
    <source>
        <dbReference type="ARBA" id="ARBA00023125"/>
    </source>
</evidence>
<evidence type="ECO:0000256" key="3">
    <source>
        <dbReference type="ARBA" id="ARBA00004300"/>
    </source>
</evidence>
<sequence>MDAENSQFCVNIFCVMPNNSTEATCPKDLFRAHECCKENGFNVNWIQEEACMKLKPCKEDVFILSEFVGPLFEFLRQFKCTVIGPQCLLVSVNKGEPLPDVPTPVFTVAMKGIIVTTTGCTPQEKKEIQEKVQFMGGLYSSAFSVNVTHLIVKSVADFSLKFKVAINRDIPVMIPNWVDAVWNASLKESVHGTDPMFARYACPPFQGLVICVSQIPVKDREALKKIIEANGGRYSGQLEMGKTNILITTSAEGEKYTYAKRWKIRCLKPEWIHTSLNKGYAADPDSFIVESKTTNPPRCSTPEADHSVMKFGNSSINSTILNESRVQHIDETVGSTTSILSIQQSDSRTTEALDTLDLAISKKAGPFLDGCKVFISGFDGPHMEKLRRILNNAGVARFNSISESLSHVIVGKTVEEDWKQLQQLMHKPHVVTVEWVAQSLRLKRAAPEAAYLHPDFKNVIAPNKENASKKSIPEPSNNFQEDSQMVQQYLTTDHTEEEEVASLMNCPQGIFSGLTFQLFALDTETVSVMTDLILSNGGRVVAKNGRYVVTEPVSHTAVLVDQDGTYTVVNTLWIEDCVDEERLVDIENCHHHIKVRDKLILDGYTVSYSGIQGRMRELLDILIVQLGGRPQETFSRKLMEEKKVYRSTHLVCAKTEGRKYEKALEWGVPAVSAEWVIACATSSTRPKEEDYPPTGEPVKPQELEESVPTPETVVRPSRQPAESVILKTLKQKQSETPSARRLPAHFDMSSPHNPVNSATPTMPPRPAVSDTPTCLQQNPISANNIGRTPQARPALFNMPTPDTPYGRLLNTDPSPGTRKQWKHALENRVRLTPREDESLNVTPQDIQKGEIVVSPEDSDYFLNLRKKLRLDENGVEAQAMWKPDEENSAAASPLEPPKPPFHGVVAFIHKKVEDQRTELVKAVENLGGRVRFQHCEEVTHFIYQGKLAASKEIRSAKDWHQKFVSPQWILDCEDTSCRLEESHYPPSLNPKMALSLNFNSQPAPPSSCTQKRRLPASSSEIGTPRIPSRKRLSSDSEPRENDLLETNEEQENLVVPDVEEEACKELLQLDQVLSRSAEQIPLQKVTNVSVARNGRGPERVFVPATQPLETVDSQSAPIVWDLHETQKPTGSQLNNTQTYRVMFSGMAQDDRDSCTAIIEELGGTVLESNQYDPTCTHLVVTKVGSNEKLLTSIAAGKWILHPEWLSESEKEKRFLEEAKFEWGNPEATVDYPESEFITEDEANIAAAAYYWRINRSQGVSGGPFHGITAVLYLREKNASFQRLLEAGGGKVVDQGYDNKDVQSFL</sequence>
<dbReference type="CDD" id="cd17731">
    <property type="entry name" value="BRCT_TopBP1_rpt2_like"/>
    <property type="match status" value="1"/>
</dbReference>
<dbReference type="HOGENOM" id="CLU_004165_1_0_1"/>
<keyword evidence="8" id="KW-0677">Repeat</keyword>
<evidence type="ECO:0000256" key="14">
    <source>
        <dbReference type="ARBA" id="ARBA00061360"/>
    </source>
</evidence>
<feature type="domain" description="BRCT" evidence="16">
    <location>
        <begin position="363"/>
        <end position="453"/>
    </location>
</feature>
<feature type="compositionally biased region" description="Polar residues" evidence="15">
    <location>
        <begin position="997"/>
        <end position="1009"/>
    </location>
</feature>
<dbReference type="InterPro" id="IPR001357">
    <property type="entry name" value="BRCT_dom"/>
</dbReference>
<dbReference type="InterPro" id="IPR036420">
    <property type="entry name" value="BRCT_dom_sf"/>
</dbReference>
<name>E9HJ57_DAPPU</name>
<dbReference type="FunFam" id="3.40.50.10190:FF:000018">
    <property type="entry name" value="DNA topoisomerase 2-binding protein 1"/>
    <property type="match status" value="1"/>
</dbReference>
<evidence type="ECO:0000256" key="12">
    <source>
        <dbReference type="ARBA" id="ARBA00023212"/>
    </source>
</evidence>
<dbReference type="SUPFAM" id="SSF52113">
    <property type="entry name" value="BRCT domain"/>
    <property type="match status" value="7"/>
</dbReference>
<dbReference type="GO" id="GO:0006281">
    <property type="term" value="P:DNA repair"/>
    <property type="evidence" value="ECO:0007669"/>
    <property type="project" value="UniProtKB-KW"/>
</dbReference>
<dbReference type="eggNOG" id="KOG1929">
    <property type="taxonomic scope" value="Eukaryota"/>
</dbReference>
<dbReference type="STRING" id="6669.E9HJ57"/>
<keyword evidence="12" id="KW-0206">Cytoskeleton</keyword>
<keyword evidence="9" id="KW-0227">DNA damage</keyword>
<evidence type="ECO:0000259" key="16">
    <source>
        <dbReference type="PROSITE" id="PS50172"/>
    </source>
</evidence>
<keyword evidence="6" id="KW-0963">Cytoplasm</keyword>
<dbReference type="InterPro" id="IPR059215">
    <property type="entry name" value="BRCT2_TopBP1-like"/>
</dbReference>
<feature type="domain" description="BRCT" evidence="16">
    <location>
        <begin position="506"/>
        <end position="591"/>
    </location>
</feature>
<protein>
    <recommendedName>
        <fullName evidence="16">BRCT domain-containing protein</fullName>
    </recommendedName>
</protein>
<evidence type="ECO:0000256" key="15">
    <source>
        <dbReference type="SAM" id="MobiDB-lite"/>
    </source>
</evidence>
<dbReference type="FunFam" id="3.40.50.10190:FF:000010">
    <property type="entry name" value="DNA topoisomerase II binding protein 1"/>
    <property type="match status" value="1"/>
</dbReference>
<dbReference type="GO" id="GO:0000922">
    <property type="term" value="C:spindle pole"/>
    <property type="evidence" value="ECO:0007669"/>
    <property type="project" value="UniProtKB-SubCell"/>
</dbReference>
<dbReference type="CDD" id="cd17738">
    <property type="entry name" value="BRCT_TopBP1_rpt7"/>
    <property type="match status" value="1"/>
</dbReference>
<keyword evidence="7" id="KW-0597">Phosphoprotein</keyword>